<dbReference type="InterPro" id="IPR036388">
    <property type="entry name" value="WH-like_DNA-bd_sf"/>
</dbReference>
<dbReference type="PANTHER" id="PTHR44688">
    <property type="entry name" value="DNA-BINDING TRANSCRIPTIONAL ACTIVATOR DEVR_DOSR"/>
    <property type="match status" value="1"/>
</dbReference>
<evidence type="ECO:0000256" key="2">
    <source>
        <dbReference type="ARBA" id="ARBA00023125"/>
    </source>
</evidence>
<dbReference type="AlphaFoldDB" id="A0A2S6NEX2"/>
<keyword evidence="6" id="KW-1185">Reference proteome</keyword>
<dbReference type="PROSITE" id="PS50043">
    <property type="entry name" value="HTH_LUXR_2"/>
    <property type="match status" value="1"/>
</dbReference>
<evidence type="ECO:0000313" key="6">
    <source>
        <dbReference type="Proteomes" id="UP000239089"/>
    </source>
</evidence>
<dbReference type="SMART" id="SM00421">
    <property type="entry name" value="HTH_LUXR"/>
    <property type="match status" value="1"/>
</dbReference>
<keyword evidence="3" id="KW-0804">Transcription</keyword>
<proteinExistence type="predicted"/>
<dbReference type="GO" id="GO:0003677">
    <property type="term" value="F:DNA binding"/>
    <property type="evidence" value="ECO:0007669"/>
    <property type="project" value="UniProtKB-KW"/>
</dbReference>
<dbReference type="OrthoDB" id="9814495at2"/>
<dbReference type="EMBL" id="NHSJ01000028">
    <property type="protein sequence ID" value="PPQ33124.1"/>
    <property type="molecule type" value="Genomic_DNA"/>
</dbReference>
<sequence length="106" mass="11088">MSFGGEISKGDRMSPREDEVFRFLGAGLMNKQIAYELGIGEATVKALVSAVLRKTGATSRSQAALLAHGIPIEDELARARAATRVERTAAPLRLGLPSAPPAGAEA</sequence>
<dbReference type="InterPro" id="IPR000792">
    <property type="entry name" value="Tscrpt_reg_LuxR_C"/>
</dbReference>
<dbReference type="Pfam" id="PF00196">
    <property type="entry name" value="GerE"/>
    <property type="match status" value="1"/>
</dbReference>
<accession>A0A2S6NEX2</accession>
<protein>
    <recommendedName>
        <fullName evidence="4">HTH luxR-type domain-containing protein</fullName>
    </recommendedName>
</protein>
<gene>
    <name evidence="5" type="ORF">CCR94_02860</name>
</gene>
<evidence type="ECO:0000256" key="1">
    <source>
        <dbReference type="ARBA" id="ARBA00023015"/>
    </source>
</evidence>
<dbReference type="Proteomes" id="UP000239089">
    <property type="component" value="Unassembled WGS sequence"/>
</dbReference>
<keyword evidence="2" id="KW-0238">DNA-binding</keyword>
<name>A0A2S6NEX2_9HYPH</name>
<dbReference type="PANTHER" id="PTHR44688:SF16">
    <property type="entry name" value="DNA-BINDING TRANSCRIPTIONAL ACTIVATOR DEVR_DOSR"/>
    <property type="match status" value="1"/>
</dbReference>
<dbReference type="SUPFAM" id="SSF46894">
    <property type="entry name" value="C-terminal effector domain of the bipartite response regulators"/>
    <property type="match status" value="1"/>
</dbReference>
<organism evidence="5 6">
    <name type="scientific">Rhodoblastus sphagnicola</name>
    <dbReference type="NCBI Taxonomy" id="333368"/>
    <lineage>
        <taxon>Bacteria</taxon>
        <taxon>Pseudomonadati</taxon>
        <taxon>Pseudomonadota</taxon>
        <taxon>Alphaproteobacteria</taxon>
        <taxon>Hyphomicrobiales</taxon>
        <taxon>Rhodoblastaceae</taxon>
        <taxon>Rhodoblastus</taxon>
    </lineage>
</organism>
<dbReference type="InterPro" id="IPR016032">
    <property type="entry name" value="Sig_transdc_resp-reg_C-effctor"/>
</dbReference>
<evidence type="ECO:0000256" key="3">
    <source>
        <dbReference type="ARBA" id="ARBA00023163"/>
    </source>
</evidence>
<evidence type="ECO:0000259" key="4">
    <source>
        <dbReference type="PROSITE" id="PS50043"/>
    </source>
</evidence>
<feature type="domain" description="HTH luxR-type" evidence="4">
    <location>
        <begin position="6"/>
        <end position="71"/>
    </location>
</feature>
<dbReference type="PROSITE" id="PS00622">
    <property type="entry name" value="HTH_LUXR_1"/>
    <property type="match status" value="1"/>
</dbReference>
<dbReference type="PRINTS" id="PR00038">
    <property type="entry name" value="HTHLUXR"/>
</dbReference>
<dbReference type="Gene3D" id="1.10.10.10">
    <property type="entry name" value="Winged helix-like DNA-binding domain superfamily/Winged helix DNA-binding domain"/>
    <property type="match status" value="1"/>
</dbReference>
<dbReference type="CDD" id="cd06170">
    <property type="entry name" value="LuxR_C_like"/>
    <property type="match status" value="1"/>
</dbReference>
<evidence type="ECO:0000313" key="5">
    <source>
        <dbReference type="EMBL" id="PPQ33124.1"/>
    </source>
</evidence>
<comment type="caution">
    <text evidence="5">The sequence shown here is derived from an EMBL/GenBank/DDBJ whole genome shotgun (WGS) entry which is preliminary data.</text>
</comment>
<reference evidence="5 6" key="1">
    <citation type="journal article" date="2018" name="Arch. Microbiol.">
        <title>New insights into the metabolic potential of the phototrophic purple bacterium Rhodopila globiformis DSM 161(T) from its draft genome sequence and evidence for a vanadium-dependent nitrogenase.</title>
        <authorList>
            <person name="Imhoff J.F."/>
            <person name="Rahn T."/>
            <person name="Kunzel S."/>
            <person name="Neulinger S.C."/>
        </authorList>
    </citation>
    <scope>NUCLEOTIDE SEQUENCE [LARGE SCALE GENOMIC DNA]</scope>
    <source>
        <strain evidence="5 6">DSM 16996</strain>
    </source>
</reference>
<keyword evidence="1" id="KW-0805">Transcription regulation</keyword>
<dbReference type="GO" id="GO:0006355">
    <property type="term" value="P:regulation of DNA-templated transcription"/>
    <property type="evidence" value="ECO:0007669"/>
    <property type="project" value="InterPro"/>
</dbReference>